<dbReference type="InterPro" id="IPR027417">
    <property type="entry name" value="P-loop_NTPase"/>
</dbReference>
<dbReference type="EMBL" id="NCEB01000008">
    <property type="protein sequence ID" value="OYX34553.1"/>
    <property type="molecule type" value="Genomic_DNA"/>
</dbReference>
<organism evidence="4 5">
    <name type="scientific">Brevundimonas subvibrioides</name>
    <dbReference type="NCBI Taxonomy" id="74313"/>
    <lineage>
        <taxon>Bacteria</taxon>
        <taxon>Pseudomonadati</taxon>
        <taxon>Pseudomonadota</taxon>
        <taxon>Alphaproteobacteria</taxon>
        <taxon>Caulobacterales</taxon>
        <taxon>Caulobacteraceae</taxon>
        <taxon>Brevundimonas</taxon>
    </lineage>
</organism>
<dbReference type="Pfam" id="PF00437">
    <property type="entry name" value="T2SSE"/>
    <property type="match status" value="1"/>
</dbReference>
<dbReference type="GO" id="GO:0005524">
    <property type="term" value="F:ATP binding"/>
    <property type="evidence" value="ECO:0007669"/>
    <property type="project" value="InterPro"/>
</dbReference>
<dbReference type="Proteomes" id="UP000215595">
    <property type="component" value="Unassembled WGS sequence"/>
</dbReference>
<dbReference type="AlphaFoldDB" id="A0A258FRM0"/>
<evidence type="ECO:0000256" key="1">
    <source>
        <dbReference type="ARBA" id="ARBA00006611"/>
    </source>
</evidence>
<dbReference type="Gene3D" id="3.30.450.90">
    <property type="match status" value="1"/>
</dbReference>
<dbReference type="PANTHER" id="PTHR30486">
    <property type="entry name" value="TWITCHING MOTILITY PROTEIN PILT"/>
    <property type="match status" value="1"/>
</dbReference>
<proteinExistence type="inferred from homology"/>
<comment type="caution">
    <text evidence="4">The sequence shown here is derived from an EMBL/GenBank/DDBJ whole genome shotgun (WGS) entry which is preliminary data.</text>
</comment>
<dbReference type="CDD" id="cd01130">
    <property type="entry name" value="VirB11-like_ATPase"/>
    <property type="match status" value="1"/>
</dbReference>
<dbReference type="NCBIfam" id="TIGR02782">
    <property type="entry name" value="TrbB_P"/>
    <property type="match status" value="1"/>
</dbReference>
<comment type="similarity">
    <text evidence="1">Belongs to the GSP E family.</text>
</comment>
<dbReference type="GO" id="GO:0005737">
    <property type="term" value="C:cytoplasm"/>
    <property type="evidence" value="ECO:0007669"/>
    <property type="project" value="InterPro"/>
</dbReference>
<dbReference type="InterPro" id="IPR050921">
    <property type="entry name" value="T4SS_GSP_E_ATPase"/>
</dbReference>
<evidence type="ECO:0000256" key="2">
    <source>
        <dbReference type="SAM" id="MobiDB-lite"/>
    </source>
</evidence>
<dbReference type="SUPFAM" id="SSF52540">
    <property type="entry name" value="P-loop containing nucleoside triphosphate hydrolases"/>
    <property type="match status" value="1"/>
</dbReference>
<evidence type="ECO:0000313" key="4">
    <source>
        <dbReference type="EMBL" id="OYX34553.1"/>
    </source>
</evidence>
<feature type="domain" description="Bacterial type II secretion system protein E" evidence="3">
    <location>
        <begin position="215"/>
        <end position="229"/>
    </location>
</feature>
<protein>
    <submittedName>
        <fullName evidence="4">P-type conjugative transfer ATPase TrbB</fullName>
    </submittedName>
</protein>
<dbReference type="GO" id="GO:0016887">
    <property type="term" value="F:ATP hydrolysis activity"/>
    <property type="evidence" value="ECO:0007669"/>
    <property type="project" value="InterPro"/>
</dbReference>
<name>A0A258FRM0_9CAUL</name>
<gene>
    <name evidence="4" type="ORF">B7Z01_05160</name>
</gene>
<dbReference type="InterPro" id="IPR014149">
    <property type="entry name" value="Conjug-transfer_TrbB"/>
</dbReference>
<sequence length="347" mass="36949">MRPHPIAVERRLEALRHALGPVILSALADPEVVEILANPCGRLVVDRLGQGRQDTGAVLGPEARERVIRLIADHVGETIVREDPRLSGVLPGTGERFQGLMPPVAFAATFSIRKRASILWGLDDYVRDGVMTPDQASVLRDAVVERRNILVSGGTGSGKTTLANALLAEPGFAGDRVFLIEDTPELQCSAWDTVPVLTRRSPAAIGVADLVRDALRMRPDRIVIGEMRDGAAALETLKAWNTGHPGGLSTLHANAGEAVPRRLEDLIGEVSARPSPRMIGEAIDRIVHIARGRAGRRVEGDETDPGAETPRSAARRGMDPTPCPSGGSANLAPSAEPPSMTRSRPAG</sequence>
<dbReference type="Gene3D" id="3.40.50.300">
    <property type="entry name" value="P-loop containing nucleotide triphosphate hydrolases"/>
    <property type="match status" value="1"/>
</dbReference>
<feature type="region of interest" description="Disordered" evidence="2">
    <location>
        <begin position="294"/>
        <end position="347"/>
    </location>
</feature>
<dbReference type="PROSITE" id="PS00662">
    <property type="entry name" value="T2SP_E"/>
    <property type="match status" value="1"/>
</dbReference>
<dbReference type="InterPro" id="IPR001482">
    <property type="entry name" value="T2SS/T4SS_dom"/>
</dbReference>
<evidence type="ECO:0000259" key="3">
    <source>
        <dbReference type="PROSITE" id="PS00662"/>
    </source>
</evidence>
<accession>A0A258FRM0</accession>
<evidence type="ECO:0000313" key="5">
    <source>
        <dbReference type="Proteomes" id="UP000215595"/>
    </source>
</evidence>
<reference evidence="4 5" key="1">
    <citation type="submission" date="2017-03" db="EMBL/GenBank/DDBJ databases">
        <title>Lifting the veil on microbial sulfur biogeochemistry in mining wastewaters.</title>
        <authorList>
            <person name="Kantor R.S."/>
            <person name="Colenbrander Nelson T."/>
            <person name="Marshall S."/>
            <person name="Bennett D."/>
            <person name="Apte S."/>
            <person name="Camacho D."/>
            <person name="Thomas B.C."/>
            <person name="Warren L.A."/>
            <person name="Banfield J.F."/>
        </authorList>
    </citation>
    <scope>NUCLEOTIDE SEQUENCE [LARGE SCALE GENOMIC DNA]</scope>
    <source>
        <strain evidence="4">32-69-9</strain>
    </source>
</reference>
<dbReference type="PANTHER" id="PTHR30486:SF6">
    <property type="entry name" value="TYPE IV PILUS RETRACTATION ATPASE PILT"/>
    <property type="match status" value="1"/>
</dbReference>